<dbReference type="EMBL" id="MFSP01000160">
    <property type="protein sequence ID" value="OGI63182.1"/>
    <property type="molecule type" value="Genomic_DNA"/>
</dbReference>
<dbReference type="Proteomes" id="UP000179076">
    <property type="component" value="Unassembled WGS sequence"/>
</dbReference>
<reference evidence="2 3" key="1">
    <citation type="journal article" date="2016" name="Nat. Commun.">
        <title>Thousands of microbial genomes shed light on interconnected biogeochemical processes in an aquifer system.</title>
        <authorList>
            <person name="Anantharaman K."/>
            <person name="Brown C.T."/>
            <person name="Hug L.A."/>
            <person name="Sharon I."/>
            <person name="Castelle C.J."/>
            <person name="Probst A.J."/>
            <person name="Thomas B.C."/>
            <person name="Singh A."/>
            <person name="Wilkins M.J."/>
            <person name="Karaoz U."/>
            <person name="Brodie E.L."/>
            <person name="Williams K.H."/>
            <person name="Hubbard S.S."/>
            <person name="Banfield J.F."/>
        </authorList>
    </citation>
    <scope>NUCLEOTIDE SEQUENCE [LARGE SCALE GENOMIC DNA]</scope>
</reference>
<accession>A0A1F6V0M7</accession>
<name>A0A1F6V0M7_9PROT</name>
<dbReference type="AlphaFoldDB" id="A0A1F6V0M7"/>
<evidence type="ECO:0000313" key="3">
    <source>
        <dbReference type="Proteomes" id="UP000179076"/>
    </source>
</evidence>
<protein>
    <submittedName>
        <fullName evidence="2">Uncharacterized protein</fullName>
    </submittedName>
</protein>
<evidence type="ECO:0000313" key="2">
    <source>
        <dbReference type="EMBL" id="OGI63182.1"/>
    </source>
</evidence>
<organism evidence="2 3">
    <name type="scientific">Candidatus Muproteobacteria bacterium RBG_16_60_9</name>
    <dbReference type="NCBI Taxonomy" id="1817755"/>
    <lineage>
        <taxon>Bacteria</taxon>
        <taxon>Pseudomonadati</taxon>
        <taxon>Pseudomonadota</taxon>
        <taxon>Candidatus Muproteobacteria</taxon>
    </lineage>
</organism>
<comment type="caution">
    <text evidence="2">The sequence shown here is derived from an EMBL/GenBank/DDBJ whole genome shotgun (WGS) entry which is preliminary data.</text>
</comment>
<feature type="chain" id="PRO_5009527100" evidence="1">
    <location>
        <begin position="35"/>
        <end position="144"/>
    </location>
</feature>
<keyword evidence="1" id="KW-0732">Signal</keyword>
<evidence type="ECO:0000256" key="1">
    <source>
        <dbReference type="SAM" id="SignalP"/>
    </source>
</evidence>
<feature type="signal peptide" evidence="1">
    <location>
        <begin position="1"/>
        <end position="34"/>
    </location>
</feature>
<sequence length="144" mass="15433">MKSKTTVSRFVGWSVMFAFMVTFGGIGQSPSAVAATSLVAQTNREGNVEVKVTPRSLAADAAVWEFEVTFSTHSVTLTGDPAQFSVLIDSRGNTHPALTWKGDPAGSHHRKGSLQFKPLAGEAAVELRINGVAGVATRSFRWQR</sequence>
<feature type="non-terminal residue" evidence="2">
    <location>
        <position position="144"/>
    </location>
</feature>
<gene>
    <name evidence="2" type="ORF">A2W18_06450</name>
</gene>
<proteinExistence type="predicted"/>